<evidence type="ECO:0000313" key="3">
    <source>
        <dbReference type="Proteomes" id="UP000015101"/>
    </source>
</evidence>
<evidence type="ECO:0000313" key="2">
    <source>
        <dbReference type="EnsemblMetazoa" id="HelroP169491"/>
    </source>
</evidence>
<gene>
    <name evidence="2" type="primary">20202854</name>
    <name evidence="1" type="ORF">HELRODRAFT_169491</name>
</gene>
<sequence>MKLYNHPKLELFTASEKIIWSRRLEEYGRKLSKEGSLNWSDLMRAPNLQSPSAIHKRSTDALDRYYQPRAMARDYDQSGRPMRWSYLPYDEGRYLKMKNNARIDKRFDSVDSFASDVFGLLDKRSEK</sequence>
<dbReference type="AlphaFoldDB" id="T1F204"/>
<reference evidence="1 3" key="2">
    <citation type="journal article" date="2013" name="Nature">
        <title>Insights into bilaterian evolution from three spiralian genomes.</title>
        <authorList>
            <person name="Simakov O."/>
            <person name="Marletaz F."/>
            <person name="Cho S.J."/>
            <person name="Edsinger-Gonzales E."/>
            <person name="Havlak P."/>
            <person name="Hellsten U."/>
            <person name="Kuo D.H."/>
            <person name="Larsson T."/>
            <person name="Lv J."/>
            <person name="Arendt D."/>
            <person name="Savage R."/>
            <person name="Osoegawa K."/>
            <person name="de Jong P."/>
            <person name="Grimwood J."/>
            <person name="Chapman J.A."/>
            <person name="Shapiro H."/>
            <person name="Aerts A."/>
            <person name="Otillar R.P."/>
            <person name="Terry A.Y."/>
            <person name="Boore J.L."/>
            <person name="Grigoriev I.V."/>
            <person name="Lindberg D.R."/>
            <person name="Seaver E.C."/>
            <person name="Weisblat D.A."/>
            <person name="Putnam N.H."/>
            <person name="Rokhsar D.S."/>
        </authorList>
    </citation>
    <scope>NUCLEOTIDE SEQUENCE</scope>
</reference>
<evidence type="ECO:0000313" key="1">
    <source>
        <dbReference type="EMBL" id="ESO08612.1"/>
    </source>
</evidence>
<organism evidence="2 3">
    <name type="scientific">Helobdella robusta</name>
    <name type="common">Californian leech</name>
    <dbReference type="NCBI Taxonomy" id="6412"/>
    <lineage>
        <taxon>Eukaryota</taxon>
        <taxon>Metazoa</taxon>
        <taxon>Spiralia</taxon>
        <taxon>Lophotrochozoa</taxon>
        <taxon>Annelida</taxon>
        <taxon>Clitellata</taxon>
        <taxon>Hirudinea</taxon>
        <taxon>Rhynchobdellida</taxon>
        <taxon>Glossiphoniidae</taxon>
        <taxon>Helobdella</taxon>
    </lineage>
</organism>
<dbReference type="KEGG" id="hro:HELRODRAFT_169491"/>
<proteinExistence type="predicted"/>
<dbReference type="EMBL" id="AMQM01003293">
    <property type="status" value="NOT_ANNOTATED_CDS"/>
    <property type="molecule type" value="Genomic_DNA"/>
</dbReference>
<dbReference type="GeneID" id="20202854"/>
<accession>T1F204</accession>
<dbReference type="EnsemblMetazoa" id="HelroT169491">
    <property type="protein sequence ID" value="HelroP169491"/>
    <property type="gene ID" value="HelroG169491"/>
</dbReference>
<dbReference type="InParanoid" id="T1F204"/>
<dbReference type="HOGENOM" id="CLU_1972879_0_0_1"/>
<protein>
    <submittedName>
        <fullName evidence="1 2">Uncharacterized protein</fullName>
    </submittedName>
</protein>
<dbReference type="RefSeq" id="XP_009013542.1">
    <property type="nucleotide sequence ID" value="XM_009015294.1"/>
</dbReference>
<dbReference type="EMBL" id="KB096080">
    <property type="protein sequence ID" value="ESO08612.1"/>
    <property type="molecule type" value="Genomic_DNA"/>
</dbReference>
<name>T1F204_HELRO</name>
<dbReference type="CTD" id="20202854"/>
<reference evidence="3" key="1">
    <citation type="submission" date="2012-12" db="EMBL/GenBank/DDBJ databases">
        <authorList>
            <person name="Hellsten U."/>
            <person name="Grimwood J."/>
            <person name="Chapman J.A."/>
            <person name="Shapiro H."/>
            <person name="Aerts A."/>
            <person name="Otillar R.P."/>
            <person name="Terry A.Y."/>
            <person name="Boore J.L."/>
            <person name="Simakov O."/>
            <person name="Marletaz F."/>
            <person name="Cho S.-J."/>
            <person name="Edsinger-Gonzales E."/>
            <person name="Havlak P."/>
            <person name="Kuo D.-H."/>
            <person name="Larsson T."/>
            <person name="Lv J."/>
            <person name="Arendt D."/>
            <person name="Savage R."/>
            <person name="Osoegawa K."/>
            <person name="de Jong P."/>
            <person name="Lindberg D.R."/>
            <person name="Seaver E.C."/>
            <person name="Weisblat D.A."/>
            <person name="Putnam N.H."/>
            <person name="Grigoriev I.V."/>
            <person name="Rokhsar D.S."/>
        </authorList>
    </citation>
    <scope>NUCLEOTIDE SEQUENCE</scope>
</reference>
<keyword evidence="3" id="KW-1185">Reference proteome</keyword>
<reference evidence="2" key="3">
    <citation type="submission" date="2015-06" db="UniProtKB">
        <authorList>
            <consortium name="EnsemblMetazoa"/>
        </authorList>
    </citation>
    <scope>IDENTIFICATION</scope>
</reference>
<dbReference type="Proteomes" id="UP000015101">
    <property type="component" value="Unassembled WGS sequence"/>
</dbReference>